<sequence>MIFEKIGYGTEEFLVCESSEIPLIEAALEKGNEKCSYIYLNPGKGYEWDNIIWLLAYKDRIKGLVIVGEQIDIYGIDQFENLEVLSFPETNEYAIDFSVFSKLKECRITWNTKYKNLDQCLLLEELAIWKFKSTTKSRNQLSKLYNLKKLKFVQGNIKDLDFIAKLEKLEIFEGHYQTKLENIEALGSLKSLKRVVLDICRKVLDYKALGSLVGLSYLMIAECSKMDSLEFIKEMKNLDFLSFYGTLVEDGDLSFCVGIKTVTFDDRKHYSHRREEFN</sequence>
<proteinExistence type="predicted"/>
<evidence type="ECO:0000313" key="1">
    <source>
        <dbReference type="EMBL" id="AFC26625.1"/>
    </source>
</evidence>
<dbReference type="InterPro" id="IPR032675">
    <property type="entry name" value="LRR_dom_sf"/>
</dbReference>
<protein>
    <submittedName>
        <fullName evidence="1">Uncharacterized protein</fullName>
    </submittedName>
</protein>
<dbReference type="KEGG" id="sgn:SGRA_3910"/>
<reference evidence="1 2" key="1">
    <citation type="journal article" date="2012" name="Stand. Genomic Sci.">
        <title>Complete genome sequencing and analysis of Saprospira grandis str. Lewin, a predatory marine bacterium.</title>
        <authorList>
            <person name="Saw J.H."/>
            <person name="Yuryev A."/>
            <person name="Kanbe M."/>
            <person name="Hou S."/>
            <person name="Young A.G."/>
            <person name="Aizawa S."/>
            <person name="Alam M."/>
        </authorList>
    </citation>
    <scope>NUCLEOTIDE SEQUENCE [LARGE SCALE GENOMIC DNA]</scope>
    <source>
        <strain evidence="1 2">Lewin</strain>
    </source>
</reference>
<dbReference type="SUPFAM" id="SSF52058">
    <property type="entry name" value="L domain-like"/>
    <property type="match status" value="1"/>
</dbReference>
<dbReference type="HOGENOM" id="CLU_1000743_0_0_10"/>
<dbReference type="RefSeq" id="WP_015694209.1">
    <property type="nucleotide sequence ID" value="NC_016940.1"/>
</dbReference>
<dbReference type="OrthoDB" id="9157385at2"/>
<dbReference type="Proteomes" id="UP000007519">
    <property type="component" value="Chromosome"/>
</dbReference>
<dbReference type="AlphaFoldDB" id="H6L734"/>
<gene>
    <name evidence="1" type="ordered locus">SGRA_3910</name>
</gene>
<evidence type="ECO:0000313" key="2">
    <source>
        <dbReference type="Proteomes" id="UP000007519"/>
    </source>
</evidence>
<name>H6L734_SAPGL</name>
<organism evidence="1 2">
    <name type="scientific">Saprospira grandis (strain Lewin)</name>
    <dbReference type="NCBI Taxonomy" id="984262"/>
    <lineage>
        <taxon>Bacteria</taxon>
        <taxon>Pseudomonadati</taxon>
        <taxon>Bacteroidota</taxon>
        <taxon>Saprospiria</taxon>
        <taxon>Saprospirales</taxon>
        <taxon>Saprospiraceae</taxon>
        <taxon>Saprospira</taxon>
    </lineage>
</organism>
<dbReference type="Gene3D" id="3.80.10.10">
    <property type="entry name" value="Ribonuclease Inhibitor"/>
    <property type="match status" value="1"/>
</dbReference>
<keyword evidence="2" id="KW-1185">Reference proteome</keyword>
<accession>H6L734</accession>
<dbReference type="EMBL" id="CP002831">
    <property type="protein sequence ID" value="AFC26625.1"/>
    <property type="molecule type" value="Genomic_DNA"/>
</dbReference>
<dbReference type="eggNOG" id="COG4886">
    <property type="taxonomic scope" value="Bacteria"/>
</dbReference>
<dbReference type="STRING" id="984262.SGRA_3910"/>